<dbReference type="Gene3D" id="1.25.40.10">
    <property type="entry name" value="Tetratricopeptide repeat domain"/>
    <property type="match status" value="3"/>
</dbReference>
<evidence type="ECO:0008006" key="4">
    <source>
        <dbReference type="Google" id="ProtNLM"/>
    </source>
</evidence>
<evidence type="ECO:0000313" key="2">
    <source>
        <dbReference type="EMBL" id="CAK9100059.1"/>
    </source>
</evidence>
<dbReference type="InterPro" id="IPR051222">
    <property type="entry name" value="PPR/CCM1_RNA-binding"/>
</dbReference>
<proteinExistence type="predicted"/>
<organism evidence="2 3">
    <name type="scientific">Durusdinium trenchii</name>
    <dbReference type="NCBI Taxonomy" id="1381693"/>
    <lineage>
        <taxon>Eukaryota</taxon>
        <taxon>Sar</taxon>
        <taxon>Alveolata</taxon>
        <taxon>Dinophyceae</taxon>
        <taxon>Suessiales</taxon>
        <taxon>Symbiodiniaceae</taxon>
        <taxon>Durusdinium</taxon>
    </lineage>
</organism>
<evidence type="ECO:0000256" key="1">
    <source>
        <dbReference type="ARBA" id="ARBA00022737"/>
    </source>
</evidence>
<dbReference type="Proteomes" id="UP001642484">
    <property type="component" value="Unassembled WGS sequence"/>
</dbReference>
<keyword evidence="3" id="KW-1185">Reference proteome</keyword>
<evidence type="ECO:0000313" key="3">
    <source>
        <dbReference type="Proteomes" id="UP001642484"/>
    </source>
</evidence>
<keyword evidence="1" id="KW-0677">Repeat</keyword>
<sequence length="696" mass="75469">MTATLADWHALNGHRPNTAPPKLTAWVTTKLTTTPWPEAWQLLEDVRKQRCQLDIIHANAVMKAAASSWRDVLQLLTSFQQRQLEANVRSFVTKMAAQASGEEVLWAEVLQDLGGLAERRIDVNDFCRSAALRAMASGQAWRRATLTLQAAADVACFNAAISGMPWTEVIALLGHMDWALLQKDLVTYATILRSGAGVKWPGSILLLQDLLQHSTRPHESIVAGILKAVGGHVHSAALQLLRDMRAASCEDSLSIYNALMGATSEWPTSLEFLHSLPGRQLQADTTSWNLTPLARKLAVAQVAIRASAAGISTSSSSMVWRLANSCLPHCDGVGYTALLASRDGCPWRRTWTVLQQLQLNGLQLTNEALHAAMASGHGGWRFSLELQGFVHRASIISFGSLLKVCRDQWLHALHLLKRLAEVEVECNAIASNAALSACEKGSQWTRTVQLFQSASTTGMGVDVIASNAVISACFQWTLSLSFMVSLCALRAASASTVNMSVASLLGRWQWALQIIRRAKIKDSFTQGTLMSSLERSACWSRAMKHIDRAKSQGEALETVTLNSALSAISAGDDLDRWRVATGLLESFATQAEILTWNACLCACSRCAQWLAALGFFLQLQQRSLEASRVTEVTVLEACSSRAPWPHCIALTGAGPTAALNAAAARVSRAAAASAAQLGLLGRLRHSLLKDLDKEQP</sequence>
<dbReference type="EMBL" id="CAXAMN010026028">
    <property type="protein sequence ID" value="CAK9100059.1"/>
    <property type="molecule type" value="Genomic_DNA"/>
</dbReference>
<gene>
    <name evidence="2" type="ORF">CCMP2556_LOCUS47321</name>
</gene>
<protein>
    <recommendedName>
        <fullName evidence="4">Pentatricopeptide repeat-containing protein, chloroplastic</fullName>
    </recommendedName>
</protein>
<dbReference type="InterPro" id="IPR011990">
    <property type="entry name" value="TPR-like_helical_dom_sf"/>
</dbReference>
<accession>A0ABP0RII7</accession>
<comment type="caution">
    <text evidence="2">The sequence shown here is derived from an EMBL/GenBank/DDBJ whole genome shotgun (WGS) entry which is preliminary data.</text>
</comment>
<dbReference type="PANTHER" id="PTHR47942">
    <property type="entry name" value="TETRATRICOPEPTIDE REPEAT (TPR)-LIKE SUPERFAMILY PROTEIN-RELATED"/>
    <property type="match status" value="1"/>
</dbReference>
<reference evidence="2 3" key="1">
    <citation type="submission" date="2024-02" db="EMBL/GenBank/DDBJ databases">
        <authorList>
            <person name="Chen Y."/>
            <person name="Shah S."/>
            <person name="Dougan E. K."/>
            <person name="Thang M."/>
            <person name="Chan C."/>
        </authorList>
    </citation>
    <scope>NUCLEOTIDE SEQUENCE [LARGE SCALE GENOMIC DNA]</scope>
</reference>
<name>A0ABP0RII7_9DINO</name>
<dbReference type="PANTHER" id="PTHR47942:SF63">
    <property type="entry name" value="PENTATRICOPEPTIDE REPEAT-CONTAINING PROTEIN"/>
    <property type="match status" value="1"/>
</dbReference>